<sequence length="98" mass="11307">MSFWFGIGDFLALGKIAIRTYHCRRESIGSLVAYQNLKNLRNIMGKTIEDAMQDMDLNTSLPDDMRNAVKDSLERSQKLMTEFDKITEKYEVWLKPGG</sequence>
<protein>
    <submittedName>
        <fullName evidence="1">Uncharacterized protein</fullName>
    </submittedName>
</protein>
<gene>
    <name evidence="1" type="ORF">PCON_01414</name>
</gene>
<reference evidence="1 2" key="1">
    <citation type="journal article" date="2013" name="PLoS Genet.">
        <title>The genome and development-dependent transcriptomes of Pyronema confluens: a window into fungal evolution.</title>
        <authorList>
            <person name="Traeger S."/>
            <person name="Altegoer F."/>
            <person name="Freitag M."/>
            <person name="Gabaldon T."/>
            <person name="Kempken F."/>
            <person name="Kumar A."/>
            <person name="Marcet-Houben M."/>
            <person name="Poggeler S."/>
            <person name="Stajich J.E."/>
            <person name="Nowrousian M."/>
        </authorList>
    </citation>
    <scope>NUCLEOTIDE SEQUENCE [LARGE SCALE GENOMIC DNA]</scope>
    <source>
        <strain evidence="2">CBS 100304</strain>
        <tissue evidence="1">Vegetative mycelium</tissue>
    </source>
</reference>
<evidence type="ECO:0000313" key="2">
    <source>
        <dbReference type="Proteomes" id="UP000018144"/>
    </source>
</evidence>
<dbReference type="Proteomes" id="UP000018144">
    <property type="component" value="Unassembled WGS sequence"/>
</dbReference>
<proteinExistence type="predicted"/>
<dbReference type="EMBL" id="HF935195">
    <property type="protein sequence ID" value="CCX04274.1"/>
    <property type="molecule type" value="Genomic_DNA"/>
</dbReference>
<dbReference type="AlphaFoldDB" id="U4KXK2"/>
<keyword evidence="2" id="KW-1185">Reference proteome</keyword>
<accession>U4KXK2</accession>
<dbReference type="OrthoDB" id="195446at2759"/>
<organism evidence="1 2">
    <name type="scientific">Pyronema omphalodes (strain CBS 100304)</name>
    <name type="common">Pyronema confluens</name>
    <dbReference type="NCBI Taxonomy" id="1076935"/>
    <lineage>
        <taxon>Eukaryota</taxon>
        <taxon>Fungi</taxon>
        <taxon>Dikarya</taxon>
        <taxon>Ascomycota</taxon>
        <taxon>Pezizomycotina</taxon>
        <taxon>Pezizomycetes</taxon>
        <taxon>Pezizales</taxon>
        <taxon>Pyronemataceae</taxon>
        <taxon>Pyronema</taxon>
    </lineage>
</organism>
<evidence type="ECO:0000313" key="1">
    <source>
        <dbReference type="EMBL" id="CCX04274.1"/>
    </source>
</evidence>
<name>U4KXK2_PYROM</name>